<keyword evidence="2" id="KW-0812">Transmembrane</keyword>
<feature type="region of interest" description="Disordered" evidence="1">
    <location>
        <begin position="232"/>
        <end position="255"/>
    </location>
</feature>
<organism evidence="3 4">
    <name type="scientific">Adineta ricciae</name>
    <name type="common">Rotifer</name>
    <dbReference type="NCBI Taxonomy" id="249248"/>
    <lineage>
        <taxon>Eukaryota</taxon>
        <taxon>Metazoa</taxon>
        <taxon>Spiralia</taxon>
        <taxon>Gnathifera</taxon>
        <taxon>Rotifera</taxon>
        <taxon>Eurotatoria</taxon>
        <taxon>Bdelloidea</taxon>
        <taxon>Adinetida</taxon>
        <taxon>Adinetidae</taxon>
        <taxon>Adineta</taxon>
    </lineage>
</organism>
<keyword evidence="2" id="KW-1133">Transmembrane helix</keyword>
<name>A0A815JLE3_ADIRI</name>
<feature type="transmembrane region" description="Helical" evidence="2">
    <location>
        <begin position="183"/>
        <end position="201"/>
    </location>
</feature>
<reference evidence="3" key="1">
    <citation type="submission" date="2021-02" db="EMBL/GenBank/DDBJ databases">
        <authorList>
            <person name="Nowell W R."/>
        </authorList>
    </citation>
    <scope>NUCLEOTIDE SEQUENCE</scope>
</reference>
<evidence type="ECO:0000313" key="4">
    <source>
        <dbReference type="Proteomes" id="UP000663828"/>
    </source>
</evidence>
<keyword evidence="4" id="KW-1185">Reference proteome</keyword>
<dbReference type="AlphaFoldDB" id="A0A815JLE3"/>
<accession>A0A815JLE3</accession>
<dbReference type="InterPro" id="IPR015157">
    <property type="entry name" value="TMA7"/>
</dbReference>
<proteinExistence type="predicted"/>
<evidence type="ECO:0000256" key="1">
    <source>
        <dbReference type="SAM" id="MobiDB-lite"/>
    </source>
</evidence>
<sequence length="255" mass="29160">MSGRQGGKLKPLKQPKKDERELDDDEKAFKEKQREEQKKLEEAKKKASGKGPMKTRLSPIVAFTALLIGIHISWWSIQQNPALVPPSERRRHLLGVSVPYLSPPDNDKEKEARYDPFNVKPLQTRTRRIFAPSGGSISFTTACLLIGTFSACFYLLVPLEYISEGLYAFRGRRFVEWLFMDRPQIPFSLGLAFYGLIYLQYKYDLLARWKREPTYNNYSYVTEAVERERARLAKLSSSPTPIEPSSQSSSSTGAK</sequence>
<gene>
    <name evidence="3" type="ORF">XAT740_LOCUS33170</name>
</gene>
<keyword evidence="2" id="KW-0472">Membrane</keyword>
<feature type="compositionally biased region" description="Basic and acidic residues" evidence="1">
    <location>
        <begin position="27"/>
        <end position="45"/>
    </location>
</feature>
<dbReference type="Proteomes" id="UP000663828">
    <property type="component" value="Unassembled WGS sequence"/>
</dbReference>
<evidence type="ECO:0000256" key="2">
    <source>
        <dbReference type="SAM" id="Phobius"/>
    </source>
</evidence>
<dbReference type="EMBL" id="CAJNOR010003149">
    <property type="protein sequence ID" value="CAF1382805.1"/>
    <property type="molecule type" value="Genomic_DNA"/>
</dbReference>
<evidence type="ECO:0000313" key="3">
    <source>
        <dbReference type="EMBL" id="CAF1382805.1"/>
    </source>
</evidence>
<protein>
    <submittedName>
        <fullName evidence="3">Uncharacterized protein</fullName>
    </submittedName>
</protein>
<dbReference type="PANTHER" id="PTHR28632">
    <property type="entry name" value="TRANSLATION MACHINERY-ASSOCIATED PROTEIN 7"/>
    <property type="match status" value="1"/>
</dbReference>
<feature type="region of interest" description="Disordered" evidence="1">
    <location>
        <begin position="1"/>
        <end position="53"/>
    </location>
</feature>
<comment type="caution">
    <text evidence="3">The sequence shown here is derived from an EMBL/GenBank/DDBJ whole genome shotgun (WGS) entry which is preliminary data.</text>
</comment>
<dbReference type="Pfam" id="PF09072">
    <property type="entry name" value="TMA7"/>
    <property type="match status" value="1"/>
</dbReference>
<feature type="compositionally biased region" description="Low complexity" evidence="1">
    <location>
        <begin position="236"/>
        <end position="255"/>
    </location>
</feature>
<feature type="transmembrane region" description="Helical" evidence="2">
    <location>
        <begin position="137"/>
        <end position="162"/>
    </location>
</feature>